<evidence type="ECO:0000256" key="1">
    <source>
        <dbReference type="SAM" id="SignalP"/>
    </source>
</evidence>
<reference evidence="2" key="1">
    <citation type="submission" date="2021-06" db="EMBL/GenBank/DDBJ databases">
        <title>Parelaphostrongylus tenuis whole genome reference sequence.</title>
        <authorList>
            <person name="Garwood T.J."/>
            <person name="Larsen P.A."/>
            <person name="Fountain-Jones N.M."/>
            <person name="Garbe J.R."/>
            <person name="Macchietto M.G."/>
            <person name="Kania S.A."/>
            <person name="Gerhold R.W."/>
            <person name="Richards J.E."/>
            <person name="Wolf T.M."/>
        </authorList>
    </citation>
    <scope>NUCLEOTIDE SEQUENCE</scope>
    <source>
        <strain evidence="2">MNPRO001-30</strain>
        <tissue evidence="2">Meninges</tissue>
    </source>
</reference>
<feature type="signal peptide" evidence="1">
    <location>
        <begin position="1"/>
        <end position="20"/>
    </location>
</feature>
<sequence>MALTEPIMISLTVAISTVLGCGVMPAGQGSTIRFNVAGFTTLPIPMVYSPAPNIQARFPGIAPNEAAARGFVERLVMQAVFDVLERQGRSALLPDAVISSILGQLNIRINYTPMNCQMSVSPADMLAQDMPSCLIVGKHGDGNVHNNGSGGQQ</sequence>
<keyword evidence="3" id="KW-1185">Reference proteome</keyword>
<dbReference type="EMBL" id="JAHQIW010005301">
    <property type="protein sequence ID" value="KAJ1365549.1"/>
    <property type="molecule type" value="Genomic_DNA"/>
</dbReference>
<feature type="chain" id="PRO_5042118227" evidence="1">
    <location>
        <begin position="21"/>
        <end position="153"/>
    </location>
</feature>
<keyword evidence="1" id="KW-0732">Signal</keyword>
<evidence type="ECO:0000313" key="2">
    <source>
        <dbReference type="EMBL" id="KAJ1365549.1"/>
    </source>
</evidence>
<protein>
    <submittedName>
        <fullName evidence="2">Uncharacterized protein</fullName>
    </submittedName>
</protein>
<dbReference type="AlphaFoldDB" id="A0AAD5NDI6"/>
<dbReference type="Proteomes" id="UP001196413">
    <property type="component" value="Unassembled WGS sequence"/>
</dbReference>
<comment type="caution">
    <text evidence="2">The sequence shown here is derived from an EMBL/GenBank/DDBJ whole genome shotgun (WGS) entry which is preliminary data.</text>
</comment>
<name>A0AAD5NDI6_PARTN</name>
<gene>
    <name evidence="2" type="ORF">KIN20_025917</name>
</gene>
<accession>A0AAD5NDI6</accession>
<proteinExistence type="predicted"/>
<organism evidence="2 3">
    <name type="scientific">Parelaphostrongylus tenuis</name>
    <name type="common">Meningeal worm</name>
    <dbReference type="NCBI Taxonomy" id="148309"/>
    <lineage>
        <taxon>Eukaryota</taxon>
        <taxon>Metazoa</taxon>
        <taxon>Ecdysozoa</taxon>
        <taxon>Nematoda</taxon>
        <taxon>Chromadorea</taxon>
        <taxon>Rhabditida</taxon>
        <taxon>Rhabditina</taxon>
        <taxon>Rhabditomorpha</taxon>
        <taxon>Strongyloidea</taxon>
        <taxon>Metastrongylidae</taxon>
        <taxon>Parelaphostrongylus</taxon>
    </lineage>
</organism>
<evidence type="ECO:0000313" key="3">
    <source>
        <dbReference type="Proteomes" id="UP001196413"/>
    </source>
</evidence>